<name>X1EZI4_9ZZZZ</name>
<protein>
    <submittedName>
        <fullName evidence="1">Uncharacterized protein</fullName>
    </submittedName>
</protein>
<proteinExistence type="predicted"/>
<reference evidence="1" key="1">
    <citation type="journal article" date="2014" name="Front. Microbiol.">
        <title>High frequency of phylogenetically diverse reductive dehalogenase-homologous genes in deep subseafloor sedimentary metagenomes.</title>
        <authorList>
            <person name="Kawai M."/>
            <person name="Futagami T."/>
            <person name="Toyoda A."/>
            <person name="Takaki Y."/>
            <person name="Nishi S."/>
            <person name="Hori S."/>
            <person name="Arai W."/>
            <person name="Tsubouchi T."/>
            <person name="Morono Y."/>
            <person name="Uchiyama I."/>
            <person name="Ito T."/>
            <person name="Fujiyama A."/>
            <person name="Inagaki F."/>
            <person name="Takami H."/>
        </authorList>
    </citation>
    <scope>NUCLEOTIDE SEQUENCE</scope>
    <source>
        <strain evidence="1">Expedition CK06-06</strain>
    </source>
</reference>
<organism evidence="1">
    <name type="scientific">marine sediment metagenome</name>
    <dbReference type="NCBI Taxonomy" id="412755"/>
    <lineage>
        <taxon>unclassified sequences</taxon>
        <taxon>metagenomes</taxon>
        <taxon>ecological metagenomes</taxon>
    </lineage>
</organism>
<comment type="caution">
    <text evidence="1">The sequence shown here is derived from an EMBL/GenBank/DDBJ whole genome shotgun (WGS) entry which is preliminary data.</text>
</comment>
<dbReference type="AlphaFoldDB" id="X1EZI4"/>
<accession>X1EZI4</accession>
<evidence type="ECO:0000313" key="1">
    <source>
        <dbReference type="EMBL" id="GAH13968.1"/>
    </source>
</evidence>
<dbReference type="EMBL" id="BART01031399">
    <property type="protein sequence ID" value="GAH13968.1"/>
    <property type="molecule type" value="Genomic_DNA"/>
</dbReference>
<gene>
    <name evidence="1" type="ORF">S01H4_54546</name>
</gene>
<sequence>MTGLSADKEVNRKAGNVVAYPVAAETTIYKGAGVCDNGDGYAVPAADTSGYIPLGIAVEKVDNSEGEVGDKWIRVYKAGTVEAIHSGAAQTDIGTLFYWLDDQTVDENAGVTNSVKAGYCVEVPDSDTVRLRIDNVVQ</sequence>